<reference evidence="1" key="1">
    <citation type="submission" date="2014-09" db="EMBL/GenBank/DDBJ databases">
        <authorList>
            <person name="Magalhaes I.L.F."/>
            <person name="Oliveira U."/>
            <person name="Santos F.R."/>
            <person name="Vidigal T.H.D.A."/>
            <person name="Brescovit A.D."/>
            <person name="Santos A.J."/>
        </authorList>
    </citation>
    <scope>NUCLEOTIDE SEQUENCE</scope>
    <source>
        <tissue evidence="1">Shoot tissue taken approximately 20 cm above the soil surface</tissue>
    </source>
</reference>
<name>A0A0A8ZRH8_ARUDO</name>
<accession>A0A0A8ZRH8</accession>
<sequence length="29" mass="3488">MIYFLYGESRIRINLTKLLCLMFVNLPIL</sequence>
<protein>
    <submittedName>
        <fullName evidence="1">Uncharacterized protein</fullName>
    </submittedName>
</protein>
<reference evidence="1" key="2">
    <citation type="journal article" date="2015" name="Data Brief">
        <title>Shoot transcriptome of the giant reed, Arundo donax.</title>
        <authorList>
            <person name="Barrero R.A."/>
            <person name="Guerrero F.D."/>
            <person name="Moolhuijzen P."/>
            <person name="Goolsby J.A."/>
            <person name="Tidwell J."/>
            <person name="Bellgard S.E."/>
            <person name="Bellgard M.I."/>
        </authorList>
    </citation>
    <scope>NUCLEOTIDE SEQUENCE</scope>
    <source>
        <tissue evidence="1">Shoot tissue taken approximately 20 cm above the soil surface</tissue>
    </source>
</reference>
<dbReference type="AlphaFoldDB" id="A0A0A8ZRH8"/>
<evidence type="ECO:0000313" key="1">
    <source>
        <dbReference type="EMBL" id="JAD42004.1"/>
    </source>
</evidence>
<organism evidence="1">
    <name type="scientific">Arundo donax</name>
    <name type="common">Giant reed</name>
    <name type="synonym">Donax arundinaceus</name>
    <dbReference type="NCBI Taxonomy" id="35708"/>
    <lineage>
        <taxon>Eukaryota</taxon>
        <taxon>Viridiplantae</taxon>
        <taxon>Streptophyta</taxon>
        <taxon>Embryophyta</taxon>
        <taxon>Tracheophyta</taxon>
        <taxon>Spermatophyta</taxon>
        <taxon>Magnoliopsida</taxon>
        <taxon>Liliopsida</taxon>
        <taxon>Poales</taxon>
        <taxon>Poaceae</taxon>
        <taxon>PACMAD clade</taxon>
        <taxon>Arundinoideae</taxon>
        <taxon>Arundineae</taxon>
        <taxon>Arundo</taxon>
    </lineage>
</organism>
<proteinExistence type="predicted"/>
<dbReference type="EMBL" id="GBRH01255891">
    <property type="protein sequence ID" value="JAD42004.1"/>
    <property type="molecule type" value="Transcribed_RNA"/>
</dbReference>